<dbReference type="GO" id="GO:0005737">
    <property type="term" value="C:cytoplasm"/>
    <property type="evidence" value="ECO:0007669"/>
    <property type="project" value="UniProtKB-SubCell"/>
</dbReference>
<feature type="region of interest" description="Flexible loop" evidence="10">
    <location>
        <begin position="100"/>
        <end position="110"/>
    </location>
</feature>
<comment type="pathway">
    <text evidence="1 10">Amino-acid biosynthesis; S-adenosyl-L-methionine biosynthesis; S-adenosyl-L-methionine from L-methionine: step 1/1.</text>
</comment>
<feature type="domain" description="S-adenosylmethionine synthetase C-terminal" evidence="15">
    <location>
        <begin position="237"/>
        <end position="375"/>
    </location>
</feature>
<feature type="binding site" description="in other chain" evidence="10">
    <location>
        <begin position="169"/>
        <end position="171"/>
    </location>
    <ligand>
        <name>ATP</name>
        <dbReference type="ChEBI" id="CHEBI:30616"/>
        <note>ligand shared between two neighboring subunits</note>
    </ligand>
</feature>
<dbReference type="PIRSF" id="PIRSF000497">
    <property type="entry name" value="MAT"/>
    <property type="match status" value="1"/>
</dbReference>
<keyword evidence="10" id="KW-0963">Cytoplasm</keyword>
<dbReference type="FunFam" id="3.30.300.10:FF:000003">
    <property type="entry name" value="S-adenosylmethionine synthase"/>
    <property type="match status" value="1"/>
</dbReference>
<keyword evidence="7 10" id="KW-0067">ATP-binding</keyword>
<keyword evidence="8 10" id="KW-0460">Magnesium</keyword>
<feature type="domain" description="S-adenosylmethionine synthetase central" evidence="14">
    <location>
        <begin position="120"/>
        <end position="235"/>
    </location>
</feature>
<dbReference type="InterPro" id="IPR022630">
    <property type="entry name" value="S-AdoMet_synt_C"/>
</dbReference>
<dbReference type="KEGG" id="bih:BIP78_0706"/>
<feature type="binding site" description="in other chain" evidence="10">
    <location>
        <begin position="249"/>
        <end position="250"/>
    </location>
    <ligand>
        <name>ATP</name>
        <dbReference type="ChEBI" id="CHEBI:30616"/>
        <note>ligand shared between two neighboring subunits</note>
    </ligand>
</feature>
<dbReference type="PANTHER" id="PTHR11964">
    <property type="entry name" value="S-ADENOSYLMETHIONINE SYNTHETASE"/>
    <property type="match status" value="1"/>
</dbReference>
<feature type="domain" description="S-adenosylmethionine synthetase N-terminal" evidence="13">
    <location>
        <begin position="5"/>
        <end position="102"/>
    </location>
</feature>
<dbReference type="GO" id="GO:0006556">
    <property type="term" value="P:S-adenosylmethionine biosynthetic process"/>
    <property type="evidence" value="ECO:0007669"/>
    <property type="project" value="UniProtKB-UniRule"/>
</dbReference>
<feature type="binding site" evidence="10">
    <location>
        <position position="44"/>
    </location>
    <ligand>
        <name>K(+)</name>
        <dbReference type="ChEBI" id="CHEBI:29103"/>
    </ligand>
</feature>
<feature type="binding site" description="in other chain" evidence="10">
    <location>
        <position position="57"/>
    </location>
    <ligand>
        <name>L-methionine</name>
        <dbReference type="ChEBI" id="CHEBI:57844"/>
        <note>ligand shared between two neighboring subunits</note>
    </ligand>
</feature>
<keyword evidence="9 10" id="KW-0630">Potassium</keyword>
<comment type="catalytic activity">
    <reaction evidence="10">
        <text>L-methionine + ATP + H2O = S-adenosyl-L-methionine + phosphate + diphosphate</text>
        <dbReference type="Rhea" id="RHEA:21080"/>
        <dbReference type="ChEBI" id="CHEBI:15377"/>
        <dbReference type="ChEBI" id="CHEBI:30616"/>
        <dbReference type="ChEBI" id="CHEBI:33019"/>
        <dbReference type="ChEBI" id="CHEBI:43474"/>
        <dbReference type="ChEBI" id="CHEBI:57844"/>
        <dbReference type="ChEBI" id="CHEBI:59789"/>
        <dbReference type="EC" id="2.5.1.6"/>
    </reaction>
</comment>
<protein>
    <recommendedName>
        <fullName evidence="10">S-adenosylmethionine synthase</fullName>
        <shortName evidence="10">AdoMet synthase</shortName>
        <ecNumber evidence="10">2.5.1.6</ecNumber>
    </recommendedName>
    <alternativeName>
        <fullName evidence="10">MAT</fullName>
    </alternativeName>
    <alternativeName>
        <fullName evidence="10">Methionine adenosyltransferase</fullName>
    </alternativeName>
</protein>
<dbReference type="HAMAP" id="MF_00086">
    <property type="entry name" value="S_AdoMet_synth1"/>
    <property type="match status" value="1"/>
</dbReference>
<evidence type="ECO:0000256" key="5">
    <source>
        <dbReference type="ARBA" id="ARBA00022723"/>
    </source>
</evidence>
<proteinExistence type="inferred from homology"/>
<evidence type="ECO:0000256" key="11">
    <source>
        <dbReference type="RuleBase" id="RU000542"/>
    </source>
</evidence>
<dbReference type="InterPro" id="IPR002133">
    <property type="entry name" value="S-AdoMet_synthetase"/>
</dbReference>
<comment type="cofactor">
    <cofactor evidence="10">
        <name>K(+)</name>
        <dbReference type="ChEBI" id="CHEBI:29103"/>
    </cofactor>
    <text evidence="10">Binds 1 potassium ion per subunit.</text>
</comment>
<feature type="binding site" evidence="10">
    <location>
        <position position="243"/>
    </location>
    <ligand>
        <name>ATP</name>
        <dbReference type="ChEBI" id="CHEBI:30616"/>
        <note>ligand shared between two neighboring subunits</note>
    </ligand>
</feature>
<dbReference type="PROSITE" id="PS00376">
    <property type="entry name" value="ADOMET_SYNTHASE_1"/>
    <property type="match status" value="1"/>
</dbReference>
<evidence type="ECO:0000259" key="15">
    <source>
        <dbReference type="Pfam" id="PF02773"/>
    </source>
</evidence>
<keyword evidence="4 10" id="KW-0808">Transferase</keyword>
<keyword evidence="3 10" id="KW-0554">One-carbon metabolism</keyword>
<dbReference type="GO" id="GO:0005524">
    <property type="term" value="F:ATP binding"/>
    <property type="evidence" value="ECO:0007669"/>
    <property type="project" value="UniProtKB-UniRule"/>
</dbReference>
<sequence>MDMNRLITAESVTEGHPDKLADRISDAVLDAVLAQDPQGRVACETLITGSLVVIGGEIASTAQIDAATLARRVVRDVGYIKPEYGLAFDSCAVATLLRQQSPDIAHAVLRTEADDPYDRIGAGDQGIMFGYATTETPERMPLPITLAHKLARKLAEVRKDGSLLYLRPDGKTQVTVEYEGDRPIRAHTVLLAAQHAPEASLDDMRTDLRRLVVEPVLDGWLDERTQVLVNTSGRFVVGGPASDTGMTGRKIIVDTYGGYGSHGGGAFSGKDPTKADRSGWYMARYAALNVVAAGLATACEVQVAYAIGRAHPLALSVTARDPQVPPTALDRAVRRVFDFRPAAIIDLLDLRRPIYEPLACYGHFGRLDLDLTWEKTDQAEALLAAAKGP</sequence>
<comment type="function">
    <text evidence="10">Catalyzes the formation of S-adenosylmethionine (AdoMet) from methionine and ATP. The overall synthetic reaction is composed of two sequential steps, AdoMet formation and the subsequent tripolyphosphate hydrolysis which occurs prior to release of AdoMet from the enzyme.</text>
</comment>
<evidence type="ECO:0000259" key="13">
    <source>
        <dbReference type="Pfam" id="PF00438"/>
    </source>
</evidence>
<dbReference type="InterPro" id="IPR022636">
    <property type="entry name" value="S-AdoMet_synthetase_sfam"/>
</dbReference>
<dbReference type="UniPathway" id="UPA00315">
    <property type="reaction ID" value="UER00080"/>
</dbReference>
<evidence type="ECO:0000256" key="10">
    <source>
        <dbReference type="HAMAP-Rule" id="MF_00086"/>
    </source>
</evidence>
<evidence type="ECO:0000256" key="4">
    <source>
        <dbReference type="ARBA" id="ARBA00022679"/>
    </source>
</evidence>
<organism evidence="16 17">
    <name type="scientific">Bipolaricaulis sibiricus</name>
    <dbReference type="NCBI Taxonomy" id="2501609"/>
    <lineage>
        <taxon>Bacteria</taxon>
        <taxon>Candidatus Bipolaricaulota</taxon>
        <taxon>Candidatus Bipolaricaulia</taxon>
        <taxon>Candidatus Bipolaricaulales</taxon>
        <taxon>Candidatus Bipolaricaulaceae</taxon>
        <taxon>Candidatus Bipolaricaulis</taxon>
    </lineage>
</organism>
<feature type="binding site" description="in other chain" evidence="10">
    <location>
        <position position="274"/>
    </location>
    <ligand>
        <name>L-methionine</name>
        <dbReference type="ChEBI" id="CHEBI:57844"/>
        <note>ligand shared between two neighboring subunits</note>
    </ligand>
</feature>
<comment type="similarity">
    <text evidence="2 10 12">Belongs to the AdoMet synthase family.</text>
</comment>
<keyword evidence="5 10" id="KW-0479">Metal-binding</keyword>
<evidence type="ECO:0000313" key="17">
    <source>
        <dbReference type="Proteomes" id="UP000287233"/>
    </source>
</evidence>
<dbReference type="InterPro" id="IPR022631">
    <property type="entry name" value="ADOMET_SYNTHASE_CS"/>
</dbReference>
<dbReference type="InterPro" id="IPR022629">
    <property type="entry name" value="S-AdoMet_synt_central"/>
</dbReference>
<evidence type="ECO:0000256" key="9">
    <source>
        <dbReference type="ARBA" id="ARBA00022958"/>
    </source>
</evidence>
<dbReference type="Gene3D" id="3.30.300.10">
    <property type="match status" value="3"/>
</dbReference>
<comment type="subunit">
    <text evidence="10">Homotetramer; dimer of dimers.</text>
</comment>
<name>A0A410FU07_BIPS1</name>
<evidence type="ECO:0000256" key="3">
    <source>
        <dbReference type="ARBA" id="ARBA00022563"/>
    </source>
</evidence>
<evidence type="ECO:0000256" key="12">
    <source>
        <dbReference type="RuleBase" id="RU004462"/>
    </source>
</evidence>
<keyword evidence="6 10" id="KW-0547">Nucleotide-binding</keyword>
<evidence type="ECO:0000313" key="16">
    <source>
        <dbReference type="EMBL" id="QAA76472.1"/>
    </source>
</evidence>
<dbReference type="Proteomes" id="UP000287233">
    <property type="component" value="Chromosome"/>
</dbReference>
<dbReference type="EMBL" id="CP034928">
    <property type="protein sequence ID" value="QAA76472.1"/>
    <property type="molecule type" value="Genomic_DNA"/>
</dbReference>
<dbReference type="SUPFAM" id="SSF55973">
    <property type="entry name" value="S-adenosylmethionine synthetase"/>
    <property type="match status" value="3"/>
</dbReference>
<gene>
    <name evidence="10" type="primary">metK</name>
    <name evidence="16" type="ORF">BIP78_0706</name>
</gene>
<dbReference type="EC" id="2.5.1.6" evidence="10"/>
<dbReference type="GO" id="GO:0000287">
    <property type="term" value="F:magnesium ion binding"/>
    <property type="evidence" value="ECO:0007669"/>
    <property type="project" value="UniProtKB-UniRule"/>
</dbReference>
<evidence type="ECO:0000256" key="1">
    <source>
        <dbReference type="ARBA" id="ARBA00005224"/>
    </source>
</evidence>
<reference evidence="17" key="1">
    <citation type="submission" date="2018-12" db="EMBL/GenBank/DDBJ databases">
        <title>Complete genome sequence of an uncultured bacterium of the candidate phylum Bipolaricaulota.</title>
        <authorList>
            <person name="Kadnikov V.V."/>
            <person name="Mardanov A.V."/>
            <person name="Beletsky A.V."/>
            <person name="Frank Y.A."/>
            <person name="Karnachuk O.V."/>
            <person name="Ravin N.V."/>
        </authorList>
    </citation>
    <scope>NUCLEOTIDE SEQUENCE [LARGE SCALE GENOMIC DNA]</scope>
</reference>
<dbReference type="InterPro" id="IPR022628">
    <property type="entry name" value="S-AdoMet_synt_N"/>
</dbReference>
<evidence type="ECO:0000256" key="2">
    <source>
        <dbReference type="ARBA" id="ARBA00009685"/>
    </source>
</evidence>
<evidence type="ECO:0000256" key="7">
    <source>
        <dbReference type="ARBA" id="ARBA00022840"/>
    </source>
</evidence>
<dbReference type="Pfam" id="PF02772">
    <property type="entry name" value="S-AdoMet_synt_M"/>
    <property type="match status" value="1"/>
</dbReference>
<feature type="binding site" evidence="10">
    <location>
        <position position="270"/>
    </location>
    <ligand>
        <name>ATP</name>
        <dbReference type="ChEBI" id="CHEBI:30616"/>
        <note>ligand shared between two neighboring subunits</note>
    </ligand>
</feature>
<dbReference type="Pfam" id="PF02773">
    <property type="entry name" value="S-AdoMet_synt_C"/>
    <property type="match status" value="1"/>
</dbReference>
<comment type="subcellular location">
    <subcellularLocation>
        <location evidence="10 11">Cytoplasm</location>
    </subcellularLocation>
</comment>
<evidence type="ECO:0000256" key="8">
    <source>
        <dbReference type="ARBA" id="ARBA00022842"/>
    </source>
</evidence>
<dbReference type="GO" id="GO:0006730">
    <property type="term" value="P:one-carbon metabolic process"/>
    <property type="evidence" value="ECO:0007669"/>
    <property type="project" value="UniProtKB-KW"/>
</dbReference>
<dbReference type="CDD" id="cd18079">
    <property type="entry name" value="S-AdoMet_synt"/>
    <property type="match status" value="1"/>
</dbReference>
<accession>A0A410FU07</accession>
<feature type="binding site" evidence="10">
    <location>
        <position position="266"/>
    </location>
    <ligand>
        <name>ATP</name>
        <dbReference type="ChEBI" id="CHEBI:30616"/>
        <note>ligand shared between two neighboring subunits</note>
    </ligand>
</feature>
<feature type="binding site" evidence="10">
    <location>
        <position position="18"/>
    </location>
    <ligand>
        <name>Mg(2+)</name>
        <dbReference type="ChEBI" id="CHEBI:18420"/>
    </ligand>
</feature>
<feature type="binding site" description="in other chain" evidence="10">
    <location>
        <begin position="234"/>
        <end position="235"/>
    </location>
    <ligand>
        <name>ATP</name>
        <dbReference type="ChEBI" id="CHEBI:30616"/>
        <note>ligand shared between two neighboring subunits</note>
    </ligand>
</feature>
<feature type="binding site" description="in other chain" evidence="10">
    <location>
        <position position="16"/>
    </location>
    <ligand>
        <name>ATP</name>
        <dbReference type="ChEBI" id="CHEBI:30616"/>
        <note>ligand shared between two neighboring subunits</note>
    </ligand>
</feature>
<dbReference type="Pfam" id="PF00438">
    <property type="entry name" value="S-AdoMet_synt_N"/>
    <property type="match status" value="1"/>
</dbReference>
<dbReference type="PROSITE" id="PS00377">
    <property type="entry name" value="ADOMET_SYNTHASE_2"/>
    <property type="match status" value="1"/>
</dbReference>
<dbReference type="AlphaFoldDB" id="A0A410FU07"/>
<evidence type="ECO:0000256" key="6">
    <source>
        <dbReference type="ARBA" id="ARBA00022741"/>
    </source>
</evidence>
<dbReference type="GO" id="GO:0004478">
    <property type="term" value="F:methionine adenosyltransferase activity"/>
    <property type="evidence" value="ECO:0007669"/>
    <property type="project" value="UniProtKB-UniRule"/>
</dbReference>
<feature type="binding site" evidence="10">
    <location>
        <position position="243"/>
    </location>
    <ligand>
        <name>L-methionine</name>
        <dbReference type="ChEBI" id="CHEBI:57844"/>
        <note>ligand shared between two neighboring subunits</note>
    </ligand>
</feature>
<feature type="binding site" description="in other chain" evidence="10">
    <location>
        <position position="100"/>
    </location>
    <ligand>
        <name>L-methionine</name>
        <dbReference type="ChEBI" id="CHEBI:57844"/>
        <note>ligand shared between two neighboring subunits</note>
    </ligand>
</feature>
<comment type="cofactor">
    <cofactor evidence="10">
        <name>Mg(2+)</name>
        <dbReference type="ChEBI" id="CHEBI:18420"/>
    </cofactor>
    <text evidence="10">Binds 2 divalent ions per subunit.</text>
</comment>
<dbReference type="NCBIfam" id="TIGR01034">
    <property type="entry name" value="metK"/>
    <property type="match status" value="1"/>
</dbReference>
<evidence type="ECO:0000259" key="14">
    <source>
        <dbReference type="Pfam" id="PF02772"/>
    </source>
</evidence>